<evidence type="ECO:0000256" key="4">
    <source>
        <dbReference type="SAM" id="MobiDB-lite"/>
    </source>
</evidence>
<dbReference type="InterPro" id="IPR022233">
    <property type="entry name" value="TRAPPC10/Trs130_C"/>
</dbReference>
<dbReference type="Pfam" id="PF23036">
    <property type="entry name" value="TRAPPC10_1st"/>
    <property type="match status" value="1"/>
</dbReference>
<feature type="domain" description="DUF7077" evidence="7">
    <location>
        <begin position="716"/>
        <end position="814"/>
    </location>
</feature>
<evidence type="ECO:0000313" key="9">
    <source>
        <dbReference type="Proteomes" id="UP000076722"/>
    </source>
</evidence>
<evidence type="ECO:0008006" key="10">
    <source>
        <dbReference type="Google" id="ProtNLM"/>
    </source>
</evidence>
<dbReference type="Proteomes" id="UP000076722">
    <property type="component" value="Unassembled WGS sequence"/>
</dbReference>
<keyword evidence="9" id="KW-1185">Reference proteome</keyword>
<dbReference type="InterPro" id="IPR045126">
    <property type="entry name" value="TRAPPC10/Trs130"/>
</dbReference>
<evidence type="ECO:0000256" key="3">
    <source>
        <dbReference type="ARBA" id="ARBA00023034"/>
    </source>
</evidence>
<proteinExistence type="predicted"/>
<feature type="domain" description="TRAPPC10/Trs130 N-terminal" evidence="6">
    <location>
        <begin position="26"/>
        <end position="324"/>
    </location>
</feature>
<feature type="domain" description="TRAPPC10/Trs130 C-terminal" evidence="5">
    <location>
        <begin position="1034"/>
        <end position="1181"/>
    </location>
</feature>
<dbReference type="PANTHER" id="PTHR13251:SF3">
    <property type="entry name" value="TRAFFICKING PROTEIN PARTICLE COMPLEX SUBUNIT 10"/>
    <property type="match status" value="1"/>
</dbReference>
<evidence type="ECO:0000256" key="2">
    <source>
        <dbReference type="ARBA" id="ARBA00022448"/>
    </source>
</evidence>
<keyword evidence="2" id="KW-0813">Transport</keyword>
<comment type="subcellular location">
    <subcellularLocation>
        <location evidence="1">Golgi apparatus</location>
    </subcellularLocation>
</comment>
<dbReference type="InterPro" id="IPR056913">
    <property type="entry name" value="TRAPPC10/Trs130_N"/>
</dbReference>
<dbReference type="STRING" id="1314777.A0A165AJ14"/>
<protein>
    <recommendedName>
        <fullName evidence="10">Trafficking protein particle complex subunit 10</fullName>
    </recommendedName>
</protein>
<dbReference type="AlphaFoldDB" id="A0A165AJ14"/>
<dbReference type="EMBL" id="KV419394">
    <property type="protein sequence ID" value="KZS99081.1"/>
    <property type="molecule type" value="Genomic_DNA"/>
</dbReference>
<dbReference type="Pfam" id="PF12584">
    <property type="entry name" value="TRAPPC10"/>
    <property type="match status" value="1"/>
</dbReference>
<evidence type="ECO:0000256" key="1">
    <source>
        <dbReference type="ARBA" id="ARBA00004555"/>
    </source>
</evidence>
<evidence type="ECO:0000259" key="5">
    <source>
        <dbReference type="Pfam" id="PF12584"/>
    </source>
</evidence>
<feature type="region of interest" description="Disordered" evidence="4">
    <location>
        <begin position="411"/>
        <end position="433"/>
    </location>
</feature>
<organism evidence="8 9">
    <name type="scientific">Sistotremastrum niveocremeum HHB9708</name>
    <dbReference type="NCBI Taxonomy" id="1314777"/>
    <lineage>
        <taxon>Eukaryota</taxon>
        <taxon>Fungi</taxon>
        <taxon>Dikarya</taxon>
        <taxon>Basidiomycota</taxon>
        <taxon>Agaricomycotina</taxon>
        <taxon>Agaricomycetes</taxon>
        <taxon>Sistotremastrales</taxon>
        <taxon>Sistotremastraceae</taxon>
        <taxon>Sertulicium</taxon>
        <taxon>Sertulicium niveocremeum</taxon>
    </lineage>
</organism>
<evidence type="ECO:0000313" key="8">
    <source>
        <dbReference type="EMBL" id="KZS99081.1"/>
    </source>
</evidence>
<evidence type="ECO:0000259" key="7">
    <source>
        <dbReference type="Pfam" id="PF23274"/>
    </source>
</evidence>
<dbReference type="Pfam" id="PF23274">
    <property type="entry name" value="DUF7077"/>
    <property type="match status" value="1"/>
</dbReference>
<dbReference type="PANTHER" id="PTHR13251">
    <property type="entry name" value="EPILEPSY HOLOPROSENCEPHALY CANDIDATE 1/TMEM1"/>
    <property type="match status" value="1"/>
</dbReference>
<keyword evidence="3" id="KW-0333">Golgi apparatus</keyword>
<dbReference type="GO" id="GO:0005829">
    <property type="term" value="C:cytosol"/>
    <property type="evidence" value="ECO:0007669"/>
    <property type="project" value="GOC"/>
</dbReference>
<gene>
    <name evidence="8" type="ORF">SISNIDRAFT_480661</name>
</gene>
<dbReference type="GO" id="GO:0006891">
    <property type="term" value="P:intra-Golgi vesicle-mediated transport"/>
    <property type="evidence" value="ECO:0007669"/>
    <property type="project" value="TreeGrafter"/>
</dbReference>
<dbReference type="GO" id="GO:1990071">
    <property type="term" value="C:TRAPPII protein complex"/>
    <property type="evidence" value="ECO:0007669"/>
    <property type="project" value="InterPro"/>
</dbReference>
<dbReference type="OrthoDB" id="10256906at2759"/>
<dbReference type="InterPro" id="IPR055505">
    <property type="entry name" value="DUF7077"/>
</dbReference>
<accession>A0A165AJ14</accession>
<name>A0A165AJ14_9AGAM</name>
<reference evidence="8 9" key="1">
    <citation type="journal article" date="2016" name="Mol. Biol. Evol.">
        <title>Comparative Genomics of Early-Diverging Mushroom-Forming Fungi Provides Insights into the Origins of Lignocellulose Decay Capabilities.</title>
        <authorList>
            <person name="Nagy L.G."/>
            <person name="Riley R."/>
            <person name="Tritt A."/>
            <person name="Adam C."/>
            <person name="Daum C."/>
            <person name="Floudas D."/>
            <person name="Sun H."/>
            <person name="Yadav J.S."/>
            <person name="Pangilinan J."/>
            <person name="Larsson K.H."/>
            <person name="Matsuura K."/>
            <person name="Barry K."/>
            <person name="Labutti K."/>
            <person name="Kuo R."/>
            <person name="Ohm R.A."/>
            <person name="Bhattacharya S.S."/>
            <person name="Shirouzu T."/>
            <person name="Yoshinaga Y."/>
            <person name="Martin F.M."/>
            <person name="Grigoriev I.V."/>
            <person name="Hibbett D.S."/>
        </authorList>
    </citation>
    <scope>NUCLEOTIDE SEQUENCE [LARGE SCALE GENOMIC DNA]</scope>
    <source>
        <strain evidence="8 9">HHB9708</strain>
    </source>
</reference>
<evidence type="ECO:0000259" key="6">
    <source>
        <dbReference type="Pfam" id="PF23036"/>
    </source>
</evidence>
<sequence>MPPRPASSNPTVQATFSAPLLFLSSDTWLQIRATFESQLPLKDLEWKPSTRPSARVIRALDVKYISFETVREEVASLTPETLLDRPLLNIFVVSCEDNETYRNTVKKQIKDWHTIVSQRKSQEWLIVLVVRSDAKSTGGSFLKMKASVLDKIRSDFNTDKKERCVQLLWSSTPDLSAGWADVDTKVKEGIMTAFGNAITQKEEDVKRSESQCQMPGWNFCTFFILKETLATSFHGVGLVEDALVQYDELEAFFFQVVKEQNLSWFGKLIDPKPRDDSLPLLDISRKPYREIIVANTISVFDFRIYLLAKQCDLLGKLGQLVQICKKVVNFLGVFGRRLEEARSTLPRFFIESWIYSSSLATVEQCEQWSVKIHMDGPGTAMFNAAKSELLDLALLQLNKIGLEKGYLPHQPPFARTTPAHQDPEVEDPQSSAGSISQPELLRALTDQEAFYSIYISLTHRVIDLCAKGGRRKFAVKKHGDLALLELHRGRLTTAYDTFRSLPAHYSPYKWSALEACILLRQLETHSNLKKPKDQQWLTSALTLLALSPGKEVDRLVFEDPAFKNHLCEDLQREIQQSSETLDQELIFPNFSPFTIRLQNHSAHNINDMDGSTLTVIVHSSLPVVFQITELILSLRGGDPSELHFSAQDIVLHPGENSVLVSCPLPAHGSFLWILTRIRTHLLVLEYPQENSTEHLLASRRKPYKEPLISIPKDFLAFDVEIEQAEETQFGAEQYLLCTVHSGRNDLEEVQLQFSCRTGLAFQHPRASLLSDSNGASFVAEVDGLRVSNVPAGTCLSILVPYGDSPVAQILKIDVMSVYRCKLSPDVARSMVFKRDLDARMPLTINVQDHFRGKSLFCTFSIKSSLYQQVRFHSANLRADPKQMNELVIHAASMKEPTLLVATQVLPVNFVFKIDSAAPRRESTSVMLHIKYRSLREEVHALIKGRVSDHLSELELVGPSLQSKSRYLISTLIKRLAGDNSWFERYMETGALCVPALSSSEETKEDIDLLNNIASKLQIPSQVDVGCWRTMKISVPLPFMNITSTSRLDLDSQYISVPSSDITTRAPLLAGQPVTARFTIQTSFHWGMPDQGREDSSYNMIFDIEEMRTDWLISGRKKGEFAAKDGGIYSDLVTLIPLRYGDLRLPRIHVQPSPRPLAIEKGTRTPSSECYQKQGAERVFVLPRSGRSTFIVEMPDEEWPQQE</sequence>
<dbReference type="GO" id="GO:0034498">
    <property type="term" value="P:early endosome to Golgi transport"/>
    <property type="evidence" value="ECO:0007669"/>
    <property type="project" value="TreeGrafter"/>
</dbReference>